<evidence type="ECO:0000256" key="2">
    <source>
        <dbReference type="ARBA" id="ARBA00011955"/>
    </source>
</evidence>
<keyword evidence="8 11" id="KW-0460">Magnesium</keyword>
<name>A0A9X2WQZ8_9GAMM</name>
<keyword evidence="6 11" id="KW-0479">Metal-binding</keyword>
<dbReference type="InterPro" id="IPR024932">
    <property type="entry name" value="ApbE"/>
</dbReference>
<dbReference type="Gene3D" id="3.10.520.10">
    <property type="entry name" value="ApbE-like domains"/>
    <property type="match status" value="1"/>
</dbReference>
<evidence type="ECO:0000256" key="3">
    <source>
        <dbReference type="ARBA" id="ARBA00016337"/>
    </source>
</evidence>
<dbReference type="EMBL" id="JAMTCC010000002">
    <property type="protein sequence ID" value="MCT7944001.1"/>
    <property type="molecule type" value="Genomic_DNA"/>
</dbReference>
<keyword evidence="14" id="KW-1185">Reference proteome</keyword>
<feature type="binding site" evidence="12">
    <location>
        <position position="162"/>
    </location>
    <ligand>
        <name>Mg(2+)</name>
        <dbReference type="ChEBI" id="CHEBI:18420"/>
    </ligand>
</feature>
<keyword evidence="4 11" id="KW-0285">Flavoprotein</keyword>
<dbReference type="GO" id="GO:0046872">
    <property type="term" value="F:metal ion binding"/>
    <property type="evidence" value="ECO:0007669"/>
    <property type="project" value="UniProtKB-UniRule"/>
</dbReference>
<evidence type="ECO:0000256" key="8">
    <source>
        <dbReference type="ARBA" id="ARBA00022842"/>
    </source>
</evidence>
<comment type="caution">
    <text evidence="13">The sequence shown here is derived from an EMBL/GenBank/DDBJ whole genome shotgun (WGS) entry which is preliminary data.</text>
</comment>
<sequence length="302" mass="33857">MMSTSSLKTALYSLQRRDWGYVGEFRAMASPCEILIACDQLDIADDMLDMAVTEALRIEHKYSRFIAQNYLWQLNHAYGHKQLIDEETWQLLAFAKQCFQLSDGLFDISAGPLMELWRFDPKAQLPEHARILAAKALVGFERIEFDSRHIEMPSGMKLDFGGIAKEYAVDRVAYELAECYPDIPVLVNFGGDIACPVPKVNPWQVGIEDPRHLDRAASVLAISQGALATSGDTRRFFEVDGKRYGHIVDPRTGYPVVQAPRSVTVLGPNCVTAGMLATMAMLQGQDAEAFLQQQDVKFSIFR</sequence>
<evidence type="ECO:0000256" key="6">
    <source>
        <dbReference type="ARBA" id="ARBA00022723"/>
    </source>
</evidence>
<evidence type="ECO:0000256" key="7">
    <source>
        <dbReference type="ARBA" id="ARBA00022827"/>
    </source>
</evidence>
<evidence type="ECO:0000256" key="5">
    <source>
        <dbReference type="ARBA" id="ARBA00022679"/>
    </source>
</evidence>
<evidence type="ECO:0000256" key="1">
    <source>
        <dbReference type="ARBA" id="ARBA00008282"/>
    </source>
</evidence>
<evidence type="ECO:0000256" key="12">
    <source>
        <dbReference type="PIRSR" id="PIRSR006268-2"/>
    </source>
</evidence>
<evidence type="ECO:0000313" key="13">
    <source>
        <dbReference type="EMBL" id="MCT7944001.1"/>
    </source>
</evidence>
<evidence type="ECO:0000313" key="14">
    <source>
        <dbReference type="Proteomes" id="UP001155604"/>
    </source>
</evidence>
<dbReference type="Proteomes" id="UP001155604">
    <property type="component" value="Unassembled WGS sequence"/>
</dbReference>
<protein>
    <recommendedName>
        <fullName evidence="3 11">FAD:protein FMN transferase</fullName>
        <ecNumber evidence="2 11">2.7.1.180</ecNumber>
    </recommendedName>
    <alternativeName>
        <fullName evidence="9 11">Flavin transferase</fullName>
    </alternativeName>
</protein>
<dbReference type="SUPFAM" id="SSF143631">
    <property type="entry name" value="ApbE-like"/>
    <property type="match status" value="1"/>
</dbReference>
<organism evidence="13 14">
    <name type="scientific">Shewanella septentrionalis</name>
    <dbReference type="NCBI Taxonomy" id="2952223"/>
    <lineage>
        <taxon>Bacteria</taxon>
        <taxon>Pseudomonadati</taxon>
        <taxon>Pseudomonadota</taxon>
        <taxon>Gammaproteobacteria</taxon>
        <taxon>Alteromonadales</taxon>
        <taxon>Shewanellaceae</taxon>
        <taxon>Shewanella</taxon>
    </lineage>
</organism>
<dbReference type="EC" id="2.7.1.180" evidence="2 11"/>
<dbReference type="AlphaFoldDB" id="A0A9X2WQZ8"/>
<feature type="binding site" evidence="12">
    <location>
        <position position="278"/>
    </location>
    <ligand>
        <name>Mg(2+)</name>
        <dbReference type="ChEBI" id="CHEBI:18420"/>
    </ligand>
</feature>
<dbReference type="GO" id="GO:0016740">
    <property type="term" value="F:transferase activity"/>
    <property type="evidence" value="ECO:0007669"/>
    <property type="project" value="UniProtKB-UniRule"/>
</dbReference>
<dbReference type="PIRSF" id="PIRSF006268">
    <property type="entry name" value="ApbE"/>
    <property type="match status" value="1"/>
</dbReference>
<comment type="cofactor">
    <cofactor evidence="12">
        <name>Mg(2+)</name>
        <dbReference type="ChEBI" id="CHEBI:18420"/>
    </cofactor>
    <cofactor evidence="12">
        <name>Mn(2+)</name>
        <dbReference type="ChEBI" id="CHEBI:29035"/>
    </cofactor>
    <text evidence="12">Magnesium. Can also use manganese.</text>
</comment>
<dbReference type="PANTHER" id="PTHR30040:SF2">
    <property type="entry name" value="FAD:PROTEIN FMN TRANSFERASE"/>
    <property type="match status" value="1"/>
</dbReference>
<dbReference type="Pfam" id="PF02424">
    <property type="entry name" value="ApbE"/>
    <property type="match status" value="1"/>
</dbReference>
<evidence type="ECO:0000256" key="4">
    <source>
        <dbReference type="ARBA" id="ARBA00022630"/>
    </source>
</evidence>
<evidence type="ECO:0000256" key="11">
    <source>
        <dbReference type="PIRNR" id="PIRNR006268"/>
    </source>
</evidence>
<proteinExistence type="inferred from homology"/>
<evidence type="ECO:0000256" key="9">
    <source>
        <dbReference type="ARBA" id="ARBA00031306"/>
    </source>
</evidence>
<comment type="similarity">
    <text evidence="1 11">Belongs to the ApbE family.</text>
</comment>
<evidence type="ECO:0000256" key="10">
    <source>
        <dbReference type="ARBA" id="ARBA00048540"/>
    </source>
</evidence>
<dbReference type="RefSeq" id="WP_261271541.1">
    <property type="nucleotide sequence ID" value="NZ_JAMTCC010000002.1"/>
</dbReference>
<dbReference type="PANTHER" id="PTHR30040">
    <property type="entry name" value="THIAMINE BIOSYNTHESIS LIPOPROTEIN APBE"/>
    <property type="match status" value="1"/>
</dbReference>
<keyword evidence="5 11" id="KW-0808">Transferase</keyword>
<gene>
    <name evidence="13" type="ORF">NE536_01245</name>
</gene>
<accession>A0A9X2WQZ8</accession>
<comment type="catalytic activity">
    <reaction evidence="10 11">
        <text>L-threonyl-[protein] + FAD = FMN-L-threonyl-[protein] + AMP + H(+)</text>
        <dbReference type="Rhea" id="RHEA:36847"/>
        <dbReference type="Rhea" id="RHEA-COMP:11060"/>
        <dbReference type="Rhea" id="RHEA-COMP:11061"/>
        <dbReference type="ChEBI" id="CHEBI:15378"/>
        <dbReference type="ChEBI" id="CHEBI:30013"/>
        <dbReference type="ChEBI" id="CHEBI:57692"/>
        <dbReference type="ChEBI" id="CHEBI:74257"/>
        <dbReference type="ChEBI" id="CHEBI:456215"/>
        <dbReference type="EC" id="2.7.1.180"/>
    </reaction>
</comment>
<reference evidence="13" key="1">
    <citation type="journal article" date="2023" name="Int. J. Syst. Evol. Microbiol.">
        <title>&lt;i&gt;Shewanella septentrionalis&lt;/i&gt; sp. nov. and &lt;i&gt;Shewanella holmiensis&lt;/i&gt; sp. nov., isolated from Baltic Sea water and sediments.</title>
        <authorList>
            <person name="Martin-Rodriguez A.J."/>
            <person name="Thorell K."/>
            <person name="Joffre E."/>
            <person name="Jensie-Markopoulos S."/>
            <person name="Moore E.R.B."/>
            <person name="Sjoling A."/>
        </authorList>
    </citation>
    <scope>NUCLEOTIDE SEQUENCE</scope>
    <source>
        <strain evidence="13">SP1W3</strain>
    </source>
</reference>
<dbReference type="InterPro" id="IPR003374">
    <property type="entry name" value="ApbE-like_sf"/>
</dbReference>
<keyword evidence="7 11" id="KW-0274">FAD</keyword>